<accession>A0ABP7KS26</accession>
<organism evidence="2 3">
    <name type="scientific">Streptomyces lannensis</name>
    <dbReference type="NCBI Taxonomy" id="766498"/>
    <lineage>
        <taxon>Bacteria</taxon>
        <taxon>Bacillati</taxon>
        <taxon>Actinomycetota</taxon>
        <taxon>Actinomycetes</taxon>
        <taxon>Kitasatosporales</taxon>
        <taxon>Streptomycetaceae</taxon>
        <taxon>Streptomyces</taxon>
    </lineage>
</organism>
<evidence type="ECO:0000256" key="1">
    <source>
        <dbReference type="SAM" id="MobiDB-lite"/>
    </source>
</evidence>
<reference evidence="3" key="1">
    <citation type="journal article" date="2019" name="Int. J. Syst. Evol. Microbiol.">
        <title>The Global Catalogue of Microorganisms (GCM) 10K type strain sequencing project: providing services to taxonomists for standard genome sequencing and annotation.</title>
        <authorList>
            <consortium name="The Broad Institute Genomics Platform"/>
            <consortium name="The Broad Institute Genome Sequencing Center for Infectious Disease"/>
            <person name="Wu L."/>
            <person name="Ma J."/>
        </authorList>
    </citation>
    <scope>NUCLEOTIDE SEQUENCE [LARGE SCALE GENOMIC DNA]</scope>
    <source>
        <strain evidence="3">JCM 16578</strain>
    </source>
</reference>
<evidence type="ECO:0000313" key="3">
    <source>
        <dbReference type="Proteomes" id="UP001501563"/>
    </source>
</evidence>
<sequence>MIELDDFGPSIERATGQLDADGNREQRQVVVRGDGLERADGAETGAHGGELAQQQGGGYR</sequence>
<evidence type="ECO:0000313" key="2">
    <source>
        <dbReference type="EMBL" id="GAA3885837.1"/>
    </source>
</evidence>
<comment type="caution">
    <text evidence="2">The sequence shown here is derived from an EMBL/GenBank/DDBJ whole genome shotgun (WGS) entry which is preliminary data.</text>
</comment>
<feature type="region of interest" description="Disordered" evidence="1">
    <location>
        <begin position="1"/>
        <end position="60"/>
    </location>
</feature>
<name>A0ABP7KS26_9ACTN</name>
<dbReference type="RefSeq" id="WP_345552700.1">
    <property type="nucleotide sequence ID" value="NZ_BAAAZA010000021.1"/>
</dbReference>
<protein>
    <submittedName>
        <fullName evidence="2">Uncharacterized protein</fullName>
    </submittedName>
</protein>
<proteinExistence type="predicted"/>
<dbReference type="EMBL" id="BAAAZA010000021">
    <property type="protein sequence ID" value="GAA3885837.1"/>
    <property type="molecule type" value="Genomic_DNA"/>
</dbReference>
<dbReference type="Proteomes" id="UP001501563">
    <property type="component" value="Unassembled WGS sequence"/>
</dbReference>
<gene>
    <name evidence="2" type="ORF">GCM10022207_61430</name>
</gene>
<keyword evidence="3" id="KW-1185">Reference proteome</keyword>